<dbReference type="PANTHER" id="PTHR12894">
    <property type="entry name" value="CNH DOMAIN CONTAINING"/>
    <property type="match status" value="1"/>
</dbReference>
<protein>
    <recommendedName>
        <fullName evidence="9">CNH domain-containing protein</fullName>
    </recommendedName>
</protein>
<evidence type="ECO:0008006" key="9">
    <source>
        <dbReference type="Google" id="ProtNLM"/>
    </source>
</evidence>
<dbReference type="Pfam" id="PF10366">
    <property type="entry name" value="Vps39_1"/>
    <property type="match status" value="1"/>
</dbReference>
<dbReference type="GO" id="GO:0034058">
    <property type="term" value="P:endosomal vesicle fusion"/>
    <property type="evidence" value="ECO:0007669"/>
    <property type="project" value="TreeGrafter"/>
</dbReference>
<reference evidence="7 8" key="1">
    <citation type="submission" date="2016-08" db="EMBL/GenBank/DDBJ databases">
        <title>Whole genome shotgun sequence of Pichia membranifaciens KS47-1.</title>
        <authorList>
            <person name="Konishi M."/>
            <person name="Ishida M."/>
            <person name="Arakawa T."/>
            <person name="Kato Y."/>
            <person name="Horiuchi J."/>
        </authorList>
    </citation>
    <scope>NUCLEOTIDE SEQUENCE [LARGE SCALE GENOMIC DNA]</scope>
    <source>
        <strain evidence="7 8">KS47-1</strain>
    </source>
</reference>
<feature type="domain" description="Vacuolar sorting protein 39/Transforming growth factor beta receptor-associated zinc finger" evidence="6">
    <location>
        <begin position="871"/>
        <end position="909"/>
    </location>
</feature>
<feature type="compositionally biased region" description="Polar residues" evidence="4">
    <location>
        <begin position="144"/>
        <end position="156"/>
    </location>
</feature>
<proteinExistence type="inferred from homology"/>
<dbReference type="EMBL" id="BDGI01000011">
    <property type="protein sequence ID" value="GAV26868.1"/>
    <property type="molecule type" value="Genomic_DNA"/>
</dbReference>
<dbReference type="InterPro" id="IPR019453">
    <property type="entry name" value="VPS39/TGFA1_Znf"/>
</dbReference>
<dbReference type="Proteomes" id="UP000186136">
    <property type="component" value="Unassembled WGS sequence"/>
</dbReference>
<dbReference type="OrthoDB" id="5325112at2759"/>
<dbReference type="GO" id="GO:0012505">
    <property type="term" value="C:endomembrane system"/>
    <property type="evidence" value="ECO:0007669"/>
    <property type="project" value="UniProtKB-SubCell"/>
</dbReference>
<sequence length="910" mass="105427">MAVLFNKQLGSSLLKESFKEVPIAITTADKVTYVATQTGIYKTATGKKLNKIFDSIVKIRDLYCIPHINIIIIVYDDLVEFRNIDNIQSKEKPHYQSINIRSTNVSIWNNISSNHVVSRDTNSDMISLATVVLDQHQRILSEPATPNDTDNPSTITIHDPPEPTQTPLPKSSTGELSDLISCVALASKNHVVVLKWLNHNFIDQYNLYMSNTQFTQFIAADQLLCISSSNPNDLIHVNLTTSKIKHNDLFNLLNIKSSMMSFKHNNQLANTHFFSNRIVFLKYDLFIAVTFPNFEKLAYVKITNTNFKASRIEFPFIILMYGNSIEVRSIADFKLFQTIFLDSIIKLDYHDTNISILTKERITILEMIDYNQILELLYNDKDYDNAILLVENLDISNFTAYSTTQNVAQLKFEKLRKFQLLKALNLLQVSDDQFSKAIDLFSEYLASPKLVISNLSQGLKQVIENGELPPSYTQKSQIYQLISFLTDSRRKLIRLLDNKFTVFKYNNLEITLAVYKDDDPNFSVEKNLTLLDNYLFECYLLVNTRMINPFLRSKTFCDFEKVEVKCKDLKLLDQLITFYYARGEFSKSVELLRQLNKIDELVIFLQKLIRLPHVPMGLITDNLQVIIDKNSNNFDLLLLNNNIDYSNVDYRQIVEYLTRHSLKDYRVRYLEYLILNQKVTSLELSNELFDIYFADIEANHEKIAKLYSVSSYNANQILKKLKNLPPSEISQKLMIPPLIKLGRYDDILNIYVYDLNDIKASIDFCLHVRDIKNDSLSRGLIFKVIDLCLKKKEYSSIIDFILNNTALDYIDFEEILIKLPNEMSIDLMSSFLVLNLKRMNTFNKSLIVKNELLKVNVINMKLEKLSLERKMFKMTQNSICVHCGRNFNKSEILCFHPNGDVLHYKCSKAL</sequence>
<name>A0A1Q2YBJ9_9ASCO</name>
<dbReference type="GO" id="GO:0006914">
    <property type="term" value="P:autophagy"/>
    <property type="evidence" value="ECO:0007669"/>
    <property type="project" value="TreeGrafter"/>
</dbReference>
<evidence type="ECO:0000313" key="8">
    <source>
        <dbReference type="Proteomes" id="UP000186136"/>
    </source>
</evidence>
<evidence type="ECO:0000256" key="1">
    <source>
        <dbReference type="ARBA" id="ARBA00004184"/>
    </source>
</evidence>
<organism evidence="7 8">
    <name type="scientific">Pichia membranifaciens</name>
    <dbReference type="NCBI Taxonomy" id="4926"/>
    <lineage>
        <taxon>Eukaryota</taxon>
        <taxon>Fungi</taxon>
        <taxon>Dikarya</taxon>
        <taxon>Ascomycota</taxon>
        <taxon>Saccharomycotina</taxon>
        <taxon>Pichiomycetes</taxon>
        <taxon>Pichiales</taxon>
        <taxon>Pichiaceae</taxon>
        <taxon>Pichia</taxon>
    </lineage>
</organism>
<evidence type="ECO:0000256" key="2">
    <source>
        <dbReference type="ARBA" id="ARBA00023136"/>
    </source>
</evidence>
<keyword evidence="8" id="KW-1185">Reference proteome</keyword>
<dbReference type="AlphaFoldDB" id="A0A1Q2YBJ9"/>
<evidence type="ECO:0000256" key="4">
    <source>
        <dbReference type="SAM" id="MobiDB-lite"/>
    </source>
</evidence>
<dbReference type="InterPro" id="IPR032914">
    <property type="entry name" value="Vam6/VPS39/TRAP1"/>
</dbReference>
<feature type="domain" description="Vacuolar sorting protein 39/Transforming growth factor beta receptor-associated" evidence="5">
    <location>
        <begin position="532"/>
        <end position="599"/>
    </location>
</feature>
<feature type="region of interest" description="Disordered" evidence="4">
    <location>
        <begin position="141"/>
        <end position="171"/>
    </location>
</feature>
<evidence type="ECO:0000313" key="7">
    <source>
        <dbReference type="EMBL" id="GAV26868.1"/>
    </source>
</evidence>
<dbReference type="PANTHER" id="PTHR12894:SF49">
    <property type="entry name" value="VAM6_VPS39-LIKE PROTEIN"/>
    <property type="match status" value="1"/>
</dbReference>
<comment type="subcellular location">
    <subcellularLocation>
        <location evidence="1">Endomembrane system</location>
        <topology evidence="1">Peripheral membrane protein</topology>
    </subcellularLocation>
</comment>
<dbReference type="GO" id="GO:0000329">
    <property type="term" value="C:fungal-type vacuole membrane"/>
    <property type="evidence" value="ECO:0007669"/>
    <property type="project" value="TreeGrafter"/>
</dbReference>
<comment type="caution">
    <text evidence="7">The sequence shown here is derived from an EMBL/GenBank/DDBJ whole genome shotgun (WGS) entry which is preliminary data.</text>
</comment>
<accession>A0A1Q2YBJ9</accession>
<gene>
    <name evidence="7" type="ORF">PMKS-000329</name>
</gene>
<dbReference type="Pfam" id="PF10367">
    <property type="entry name" value="zf-Vps39_C"/>
    <property type="match status" value="1"/>
</dbReference>
<evidence type="ECO:0000259" key="6">
    <source>
        <dbReference type="Pfam" id="PF10367"/>
    </source>
</evidence>
<evidence type="ECO:0000259" key="5">
    <source>
        <dbReference type="Pfam" id="PF10366"/>
    </source>
</evidence>
<evidence type="ECO:0000256" key="3">
    <source>
        <dbReference type="ARBA" id="ARBA00038201"/>
    </source>
</evidence>
<dbReference type="InterPro" id="IPR019452">
    <property type="entry name" value="VPS39/TGF_beta_rcpt-assoc_1"/>
</dbReference>
<keyword evidence="2" id="KW-0472">Membrane</keyword>
<comment type="similarity">
    <text evidence="3">Belongs to the VAM6/VPS39 family.</text>
</comment>